<comment type="subcellular location">
    <subcellularLocation>
        <location evidence="2">Cell membrane</location>
        <topology evidence="2">Multi-pass membrane protein</topology>
    </subcellularLocation>
</comment>
<sequence length="155" mass="17575">MSNITIVAVAAAVIVVLVSVIAVAVMHRKQRRIMDSIEEMLETARKGSFKEQDFDESRFSALENRFADYLLTSEISAERVKNEKEKIKTLISDISHQTKTPIANIQLYSELLDEMELPQSAKEYTFQLHTQTEKLSFLITSLVKLSRLETGIVAL</sequence>
<dbReference type="GO" id="GO:0005524">
    <property type="term" value="F:ATP binding"/>
    <property type="evidence" value="ECO:0007669"/>
    <property type="project" value="UniProtKB-KW"/>
</dbReference>
<keyword evidence="10" id="KW-0067">ATP-binding</keyword>
<dbReference type="Proteomes" id="UP000644115">
    <property type="component" value="Unassembled WGS sequence"/>
</dbReference>
<keyword evidence="13 14" id="KW-0472">Membrane</keyword>
<name>A0A923SQM9_9FIRM</name>
<dbReference type="SUPFAM" id="SSF47384">
    <property type="entry name" value="Homodimeric domain of signal transducing histidine kinase"/>
    <property type="match status" value="1"/>
</dbReference>
<evidence type="ECO:0000256" key="8">
    <source>
        <dbReference type="ARBA" id="ARBA00022741"/>
    </source>
</evidence>
<reference evidence="16" key="1">
    <citation type="submission" date="2020-08" db="EMBL/GenBank/DDBJ databases">
        <authorList>
            <person name="Liu C."/>
            <person name="Sun Q."/>
        </authorList>
    </citation>
    <scope>NUCLEOTIDE SEQUENCE</scope>
    <source>
        <strain evidence="16">BX16</strain>
    </source>
</reference>
<evidence type="ECO:0000256" key="9">
    <source>
        <dbReference type="ARBA" id="ARBA00022777"/>
    </source>
</evidence>
<gene>
    <name evidence="16" type="ORF">H8876_00925</name>
</gene>
<dbReference type="GO" id="GO:0005886">
    <property type="term" value="C:plasma membrane"/>
    <property type="evidence" value="ECO:0007669"/>
    <property type="project" value="UniProtKB-SubCell"/>
</dbReference>
<evidence type="ECO:0000256" key="10">
    <source>
        <dbReference type="ARBA" id="ARBA00022840"/>
    </source>
</evidence>
<dbReference type="InterPro" id="IPR003661">
    <property type="entry name" value="HisK_dim/P_dom"/>
</dbReference>
<evidence type="ECO:0000256" key="11">
    <source>
        <dbReference type="ARBA" id="ARBA00022989"/>
    </source>
</evidence>
<comment type="catalytic activity">
    <reaction evidence="1">
        <text>ATP + protein L-histidine = ADP + protein N-phospho-L-histidine.</text>
        <dbReference type="EC" id="2.7.13.3"/>
    </reaction>
</comment>
<evidence type="ECO:0000256" key="13">
    <source>
        <dbReference type="ARBA" id="ARBA00023136"/>
    </source>
</evidence>
<evidence type="ECO:0000256" key="1">
    <source>
        <dbReference type="ARBA" id="ARBA00000085"/>
    </source>
</evidence>
<keyword evidence="6" id="KW-0808">Transferase</keyword>
<accession>A0A923SQM9</accession>
<dbReference type="SMART" id="SM00388">
    <property type="entry name" value="HisKA"/>
    <property type="match status" value="1"/>
</dbReference>
<dbReference type="EMBL" id="JACRWC010000016">
    <property type="protein sequence ID" value="MBC5998585.1"/>
    <property type="molecule type" value="Genomic_DNA"/>
</dbReference>
<evidence type="ECO:0000256" key="5">
    <source>
        <dbReference type="ARBA" id="ARBA00022553"/>
    </source>
</evidence>
<organism evidence="16 17">
    <name type="scientific">Lentihominibacter faecis</name>
    <dbReference type="NCBI Taxonomy" id="2764712"/>
    <lineage>
        <taxon>Bacteria</taxon>
        <taxon>Bacillati</taxon>
        <taxon>Bacillota</taxon>
        <taxon>Clostridia</taxon>
        <taxon>Peptostreptococcales</taxon>
        <taxon>Anaerovoracaceae</taxon>
        <taxon>Lentihominibacter</taxon>
    </lineage>
</organism>
<keyword evidence="11 14" id="KW-1133">Transmembrane helix</keyword>
<dbReference type="CDD" id="cd00082">
    <property type="entry name" value="HisKA"/>
    <property type="match status" value="1"/>
</dbReference>
<evidence type="ECO:0000313" key="16">
    <source>
        <dbReference type="EMBL" id="MBC5998585.1"/>
    </source>
</evidence>
<feature type="domain" description="Signal transduction histidine kinase dimerisation/phosphoacceptor" evidence="15">
    <location>
        <begin position="86"/>
        <end position="151"/>
    </location>
</feature>
<evidence type="ECO:0000256" key="12">
    <source>
        <dbReference type="ARBA" id="ARBA00023012"/>
    </source>
</evidence>
<comment type="caution">
    <text evidence="16">The sequence shown here is derived from an EMBL/GenBank/DDBJ whole genome shotgun (WGS) entry which is preliminary data.</text>
</comment>
<evidence type="ECO:0000256" key="14">
    <source>
        <dbReference type="SAM" id="Phobius"/>
    </source>
</evidence>
<feature type="non-terminal residue" evidence="16">
    <location>
        <position position="155"/>
    </location>
</feature>
<evidence type="ECO:0000256" key="2">
    <source>
        <dbReference type="ARBA" id="ARBA00004651"/>
    </source>
</evidence>
<dbReference type="RefSeq" id="WP_283241716.1">
    <property type="nucleotide sequence ID" value="NZ_JACRWC010000016.1"/>
</dbReference>
<dbReference type="EC" id="2.7.13.3" evidence="3"/>
<keyword evidence="17" id="KW-1185">Reference proteome</keyword>
<keyword evidence="12" id="KW-0902">Two-component regulatory system</keyword>
<keyword evidence="5" id="KW-0597">Phosphoprotein</keyword>
<keyword evidence="9 16" id="KW-0418">Kinase</keyword>
<protein>
    <recommendedName>
        <fullName evidence="3">histidine kinase</fullName>
        <ecNumber evidence="3">2.7.13.3</ecNumber>
    </recommendedName>
</protein>
<proteinExistence type="predicted"/>
<evidence type="ECO:0000256" key="4">
    <source>
        <dbReference type="ARBA" id="ARBA00022475"/>
    </source>
</evidence>
<evidence type="ECO:0000313" key="17">
    <source>
        <dbReference type="Proteomes" id="UP000644115"/>
    </source>
</evidence>
<evidence type="ECO:0000256" key="6">
    <source>
        <dbReference type="ARBA" id="ARBA00022679"/>
    </source>
</evidence>
<dbReference type="PANTHER" id="PTHR45528">
    <property type="entry name" value="SENSOR HISTIDINE KINASE CPXA"/>
    <property type="match status" value="1"/>
</dbReference>
<keyword evidence="8" id="KW-0547">Nucleotide-binding</keyword>
<evidence type="ECO:0000259" key="15">
    <source>
        <dbReference type="SMART" id="SM00388"/>
    </source>
</evidence>
<dbReference type="PANTHER" id="PTHR45528:SF1">
    <property type="entry name" value="SENSOR HISTIDINE KINASE CPXA"/>
    <property type="match status" value="1"/>
</dbReference>
<keyword evidence="4" id="KW-1003">Cell membrane</keyword>
<evidence type="ECO:0000256" key="7">
    <source>
        <dbReference type="ARBA" id="ARBA00022692"/>
    </source>
</evidence>
<dbReference type="GO" id="GO:0000155">
    <property type="term" value="F:phosphorelay sensor kinase activity"/>
    <property type="evidence" value="ECO:0007669"/>
    <property type="project" value="InterPro"/>
</dbReference>
<dbReference type="InterPro" id="IPR050398">
    <property type="entry name" value="HssS/ArlS-like"/>
</dbReference>
<keyword evidence="7 14" id="KW-0812">Transmembrane</keyword>
<evidence type="ECO:0000256" key="3">
    <source>
        <dbReference type="ARBA" id="ARBA00012438"/>
    </source>
</evidence>
<dbReference type="AlphaFoldDB" id="A0A923SQM9"/>
<dbReference type="Pfam" id="PF00512">
    <property type="entry name" value="HisKA"/>
    <property type="match status" value="1"/>
</dbReference>
<dbReference type="InterPro" id="IPR036097">
    <property type="entry name" value="HisK_dim/P_sf"/>
</dbReference>
<feature type="transmembrane region" description="Helical" evidence="14">
    <location>
        <begin position="6"/>
        <end position="26"/>
    </location>
</feature>
<dbReference type="Gene3D" id="1.10.287.130">
    <property type="match status" value="1"/>
</dbReference>